<proteinExistence type="predicted"/>
<sequence>MDFVQALQRLNYSDLKLQAQDIGISLATLKRILAGKNISKQTEKKLTAFLKTHIHHAKLYIDETFLGNAGHTKRMNVSCVFATSSHTFNNFKNTLYPFGWRPGDEVKAAGKNVKVVSQVLSGTATDELKAFYTTVETQYHEVSELTYLAPYLLAALDAISVLDFASIDNFEIVLDMRLEFNADSLVVAEQIMQAYLPLLGCRVKHLQLTARNSREVIGLQYADFVVNLSSRATSQQLTAAHISYLPDKPNTRNQELLILSGLYQRLWQHTVAPETNVPVVEPKMPTNIEYLLDSIREAAYQERNSTDREYFGKLKQALKLCVDKLPKSAQNPINQVKGTEFIDLEARACVALHNDLGMIKLKRTHFNSIKRLIESK</sequence>
<accession>A0A0R1XT39</accession>
<reference evidence="1 2" key="1">
    <citation type="journal article" date="2015" name="Genome Announc.">
        <title>Expanding the biotechnology potential of lactobacilli through comparative genomics of 213 strains and associated genera.</title>
        <authorList>
            <person name="Sun Z."/>
            <person name="Harris H.M."/>
            <person name="McCann A."/>
            <person name="Guo C."/>
            <person name="Argimon S."/>
            <person name="Zhang W."/>
            <person name="Yang X."/>
            <person name="Jeffery I.B."/>
            <person name="Cooney J.C."/>
            <person name="Kagawa T.F."/>
            <person name="Liu W."/>
            <person name="Song Y."/>
            <person name="Salvetti E."/>
            <person name="Wrobel A."/>
            <person name="Rasinkangas P."/>
            <person name="Parkhill J."/>
            <person name="Rea M.C."/>
            <person name="O'Sullivan O."/>
            <person name="Ritari J."/>
            <person name="Douillard F.P."/>
            <person name="Paul Ross R."/>
            <person name="Yang R."/>
            <person name="Briner A.E."/>
            <person name="Felis G.E."/>
            <person name="de Vos W.M."/>
            <person name="Barrangou R."/>
            <person name="Klaenhammer T.R."/>
            <person name="Caufield P.W."/>
            <person name="Cui Y."/>
            <person name="Zhang H."/>
            <person name="O'Toole P.W."/>
        </authorList>
    </citation>
    <scope>NUCLEOTIDE SEQUENCE [LARGE SCALE GENOMIC DNA]</scope>
    <source>
        <strain evidence="1 2">DSM 18527</strain>
    </source>
</reference>
<dbReference type="Proteomes" id="UP000051236">
    <property type="component" value="Unassembled WGS sequence"/>
</dbReference>
<dbReference type="AlphaFoldDB" id="A0A0R1XT39"/>
<evidence type="ECO:0000313" key="1">
    <source>
        <dbReference type="EMBL" id="KRM32805.1"/>
    </source>
</evidence>
<organism evidence="1 2">
    <name type="scientific">Agrilactobacillus composti DSM 18527 = JCM 14202</name>
    <dbReference type="NCBI Taxonomy" id="1423734"/>
    <lineage>
        <taxon>Bacteria</taxon>
        <taxon>Bacillati</taxon>
        <taxon>Bacillota</taxon>
        <taxon>Bacilli</taxon>
        <taxon>Lactobacillales</taxon>
        <taxon>Lactobacillaceae</taxon>
        <taxon>Agrilactobacillus</taxon>
    </lineage>
</organism>
<dbReference type="PATRIC" id="fig|1423734.3.peg.207"/>
<dbReference type="RefSeq" id="WP_057002771.1">
    <property type="nucleotide sequence ID" value="NZ_AZGA01000066.1"/>
</dbReference>
<dbReference type="STRING" id="1423734.FC83_GL000207"/>
<gene>
    <name evidence="1" type="ORF">FC83_GL000207</name>
</gene>
<dbReference type="EMBL" id="AZGA01000066">
    <property type="protein sequence ID" value="KRM32805.1"/>
    <property type="molecule type" value="Genomic_DNA"/>
</dbReference>
<comment type="caution">
    <text evidence="1">The sequence shown here is derived from an EMBL/GenBank/DDBJ whole genome shotgun (WGS) entry which is preliminary data.</text>
</comment>
<name>A0A0R1XT39_9LACO</name>
<protein>
    <submittedName>
        <fullName evidence="1">Uncharacterized protein</fullName>
    </submittedName>
</protein>
<evidence type="ECO:0000313" key="2">
    <source>
        <dbReference type="Proteomes" id="UP000051236"/>
    </source>
</evidence>
<keyword evidence="2" id="KW-1185">Reference proteome</keyword>